<evidence type="ECO:0000256" key="2">
    <source>
        <dbReference type="ARBA" id="ARBA00022801"/>
    </source>
</evidence>
<name>A0A1T2L4S7_9GAMM</name>
<comment type="caution">
    <text evidence="4">The sequence shown here is derived from an EMBL/GenBank/DDBJ whole genome shotgun (WGS) entry which is preliminary data.</text>
</comment>
<protein>
    <recommendedName>
        <fullName evidence="3">Phospholipase/carboxylesterase/thioesterase domain-containing protein</fullName>
    </recommendedName>
</protein>
<dbReference type="RefSeq" id="WP_078483771.1">
    <property type="nucleotide sequence ID" value="NZ_MPRL01000033.1"/>
</dbReference>
<dbReference type="OrthoDB" id="9801763at2"/>
<dbReference type="InterPro" id="IPR029058">
    <property type="entry name" value="AB_hydrolase_fold"/>
</dbReference>
<dbReference type="Proteomes" id="UP000191110">
    <property type="component" value="Unassembled WGS sequence"/>
</dbReference>
<evidence type="ECO:0000259" key="3">
    <source>
        <dbReference type="Pfam" id="PF02230"/>
    </source>
</evidence>
<reference evidence="4 5" key="1">
    <citation type="submission" date="2016-11" db="EMBL/GenBank/DDBJ databases">
        <title>Mixed transmission modes and dynamic genome evolution in an obligate animal-bacterial symbiosis.</title>
        <authorList>
            <person name="Russell S.L."/>
            <person name="Corbett-Detig R.B."/>
            <person name="Cavanaugh C.M."/>
        </authorList>
    </citation>
    <scope>NUCLEOTIDE SEQUENCE [LARGE SCALE GENOMIC DNA]</scope>
    <source>
        <strain evidence="4">Sveles-Q1</strain>
    </source>
</reference>
<feature type="domain" description="Phospholipase/carboxylesterase/thioesterase" evidence="3">
    <location>
        <begin position="5"/>
        <end position="215"/>
    </location>
</feature>
<dbReference type="PANTHER" id="PTHR10655:SF17">
    <property type="entry name" value="LYSOPHOSPHOLIPASE-LIKE PROTEIN 1"/>
    <property type="match status" value="1"/>
</dbReference>
<sequence>MTFQIPTIREPQQSAEYTIIWLHGLGANHSDMVLLADALELSDRYAIRTLFPDAPYRAVTMNGGYEMRAWFDVISKEPKVVQSLEHVEESQRYLNSLIETEIAKGIPCEHIYLAGFSQGGAIALYTSLRSKQRLGGVIALSTYLPFREQIDSERASENRNSPIFYAHGTEDSIIPYAAAELTREKLTALNYSIDWHSYEMGHSVSNEEIEDLREWFIERLI</sequence>
<proteinExistence type="inferred from homology"/>
<dbReference type="Pfam" id="PF02230">
    <property type="entry name" value="Abhydrolase_2"/>
    <property type="match status" value="1"/>
</dbReference>
<keyword evidence="2" id="KW-0378">Hydrolase</keyword>
<evidence type="ECO:0000313" key="4">
    <source>
        <dbReference type="EMBL" id="OOZ40103.1"/>
    </source>
</evidence>
<evidence type="ECO:0000313" key="5">
    <source>
        <dbReference type="Proteomes" id="UP000191110"/>
    </source>
</evidence>
<dbReference type="PANTHER" id="PTHR10655">
    <property type="entry name" value="LYSOPHOSPHOLIPASE-RELATED"/>
    <property type="match status" value="1"/>
</dbReference>
<dbReference type="InterPro" id="IPR003140">
    <property type="entry name" value="PLipase/COase/thioEstase"/>
</dbReference>
<accession>A0A1T2L4S7</accession>
<dbReference type="SUPFAM" id="SSF53474">
    <property type="entry name" value="alpha/beta-Hydrolases"/>
    <property type="match status" value="1"/>
</dbReference>
<dbReference type="EMBL" id="MPRL01000033">
    <property type="protein sequence ID" value="OOZ40103.1"/>
    <property type="molecule type" value="Genomic_DNA"/>
</dbReference>
<dbReference type="InterPro" id="IPR050565">
    <property type="entry name" value="LYPA1-2/EST-like"/>
</dbReference>
<comment type="similarity">
    <text evidence="1">Belongs to the AB hydrolase superfamily. AB hydrolase 2 family.</text>
</comment>
<dbReference type="Gene3D" id="3.40.50.1820">
    <property type="entry name" value="alpha/beta hydrolase"/>
    <property type="match status" value="1"/>
</dbReference>
<organism evidence="4 5">
    <name type="scientific">Solemya pervernicosa gill symbiont</name>
    <dbReference type="NCBI Taxonomy" id="642797"/>
    <lineage>
        <taxon>Bacteria</taxon>
        <taxon>Pseudomonadati</taxon>
        <taxon>Pseudomonadota</taxon>
        <taxon>Gammaproteobacteria</taxon>
        <taxon>sulfur-oxidizing symbionts</taxon>
    </lineage>
</organism>
<gene>
    <name evidence="4" type="ORF">BOW53_09110</name>
</gene>
<dbReference type="GO" id="GO:0016787">
    <property type="term" value="F:hydrolase activity"/>
    <property type="evidence" value="ECO:0007669"/>
    <property type="project" value="UniProtKB-KW"/>
</dbReference>
<evidence type="ECO:0000256" key="1">
    <source>
        <dbReference type="ARBA" id="ARBA00006499"/>
    </source>
</evidence>
<keyword evidence="5" id="KW-1185">Reference proteome</keyword>
<dbReference type="AlphaFoldDB" id="A0A1T2L4S7"/>